<dbReference type="InterPro" id="IPR027840">
    <property type="entry name" value="DUF4493"/>
</dbReference>
<dbReference type="PROSITE" id="PS51257">
    <property type="entry name" value="PROKAR_LIPOPROTEIN"/>
    <property type="match status" value="1"/>
</dbReference>
<evidence type="ECO:0000313" key="2">
    <source>
        <dbReference type="EMBL" id="MDB9005887.1"/>
    </source>
</evidence>
<reference evidence="2" key="1">
    <citation type="submission" date="2023-01" db="EMBL/GenBank/DDBJ databases">
        <title>Human gut microbiome strain richness.</title>
        <authorList>
            <person name="Chen-Liaw A."/>
        </authorList>
    </citation>
    <scope>NUCLEOTIDE SEQUENCE</scope>
    <source>
        <strain evidence="2">RTP21484st1_E5_RTP21484_190118</strain>
    </source>
</reference>
<dbReference type="AlphaFoldDB" id="A0AB35JF70"/>
<feature type="signal peptide" evidence="1">
    <location>
        <begin position="1"/>
        <end position="24"/>
    </location>
</feature>
<evidence type="ECO:0000313" key="3">
    <source>
        <dbReference type="Proteomes" id="UP001210126"/>
    </source>
</evidence>
<dbReference type="EMBL" id="JAQMPJ010000011">
    <property type="protein sequence ID" value="MDB9005887.1"/>
    <property type="molecule type" value="Genomic_DNA"/>
</dbReference>
<dbReference type="Proteomes" id="UP001210126">
    <property type="component" value="Unassembled WGS sequence"/>
</dbReference>
<protein>
    <submittedName>
        <fullName evidence="2">DUF4493 domain-containing protein</fullName>
    </submittedName>
</protein>
<name>A0AB35JF70_PARDI</name>
<dbReference type="Pfam" id="PF14900">
    <property type="entry name" value="DUF4493"/>
    <property type="match status" value="1"/>
</dbReference>
<organism evidence="2 3">
    <name type="scientific">Parabacteroides distasonis</name>
    <dbReference type="NCBI Taxonomy" id="823"/>
    <lineage>
        <taxon>Bacteria</taxon>
        <taxon>Pseudomonadati</taxon>
        <taxon>Bacteroidota</taxon>
        <taxon>Bacteroidia</taxon>
        <taxon>Bacteroidales</taxon>
        <taxon>Tannerellaceae</taxon>
        <taxon>Parabacteroides</taxon>
    </lineage>
</organism>
<accession>A0AB35JF70</accession>
<dbReference type="RefSeq" id="WP_011966995.1">
    <property type="nucleotide sequence ID" value="NZ_CAXVLJ010000015.1"/>
</dbReference>
<comment type="caution">
    <text evidence="2">The sequence shown here is derived from an EMBL/GenBank/DDBJ whole genome shotgun (WGS) entry which is preliminary data.</text>
</comment>
<gene>
    <name evidence="2" type="ORF">PN599_12855</name>
</gene>
<proteinExistence type="predicted"/>
<evidence type="ECO:0000256" key="1">
    <source>
        <dbReference type="SAM" id="SignalP"/>
    </source>
</evidence>
<feature type="chain" id="PRO_5044339259" evidence="1">
    <location>
        <begin position="25"/>
        <end position="263"/>
    </location>
</feature>
<keyword evidence="1" id="KW-0732">Signal</keyword>
<sequence>MNKRILYILSVLCFLLLVSCTSEEELAPAEEQGEIWLSVVDTSKIEIVTRALSGFDVKDFNVSLSRGETVVFSSRKYGDIAGAPITCSAGSGYLLTAESCTESEAERTNSGWGQARLAGKTSFTVKPVEPTEVTLKCALANSSVNVEFSDFIKKNLSDYAITLYAADASSRSFTFNKNNYSYKTAYFNVGAVGRALQYTVSLTLPGEKEPHTYSNVLTLEPSHSYHLTVKLDDESKSKISIGIMVDGTLVEEKTFTEIINPYE</sequence>